<sequence length="219" mass="25543">MAINTEIYYNPNVPGLLITSNIEKFYKNMELGIFPKTIYEKVLIENIDQFLVKYIAFNEVDNVYFQKIKGIISNYKLEVIAFHETTIDLSDVKFNVEHLIIGDKSKIDLSSKNFNNLKEITFLSLKTFKGKVLDAFDTVKKLILWYENKKSNEILLHFNHLKDFHIYNGSIQELDLTNNVEIERLELHRCLKLEKVLLKSGHHFGHVTVESSNKLDTSN</sequence>
<dbReference type="Proteomes" id="UP000614460">
    <property type="component" value="Unassembled WGS sequence"/>
</dbReference>
<name>A0A8H9FYV8_9SPHI</name>
<proteinExistence type="predicted"/>
<protein>
    <submittedName>
        <fullName evidence="1">Uncharacterized protein</fullName>
    </submittedName>
</protein>
<reference evidence="1" key="1">
    <citation type="journal article" date="2014" name="Int. J. Syst. Evol. Microbiol.">
        <title>Complete genome sequence of Corynebacterium casei LMG S-19264T (=DSM 44701T), isolated from a smear-ripened cheese.</title>
        <authorList>
            <consortium name="US DOE Joint Genome Institute (JGI-PGF)"/>
            <person name="Walter F."/>
            <person name="Albersmeier A."/>
            <person name="Kalinowski J."/>
            <person name="Ruckert C."/>
        </authorList>
    </citation>
    <scope>NUCLEOTIDE SEQUENCE</scope>
    <source>
        <strain evidence="1">CGMCC 1.15966</strain>
    </source>
</reference>
<evidence type="ECO:0000313" key="2">
    <source>
        <dbReference type="Proteomes" id="UP000614460"/>
    </source>
</evidence>
<dbReference type="AlphaFoldDB" id="A0A8H9FYV8"/>
<organism evidence="1 2">
    <name type="scientific">Sphingobacterium cellulitidis</name>
    <dbReference type="NCBI Taxonomy" id="1768011"/>
    <lineage>
        <taxon>Bacteria</taxon>
        <taxon>Pseudomonadati</taxon>
        <taxon>Bacteroidota</taxon>
        <taxon>Sphingobacteriia</taxon>
        <taxon>Sphingobacteriales</taxon>
        <taxon>Sphingobacteriaceae</taxon>
        <taxon>Sphingobacterium</taxon>
    </lineage>
</organism>
<comment type="caution">
    <text evidence="1">The sequence shown here is derived from an EMBL/GenBank/DDBJ whole genome shotgun (WGS) entry which is preliminary data.</text>
</comment>
<keyword evidence="2" id="KW-1185">Reference proteome</keyword>
<gene>
    <name evidence="1" type="ORF">GCM10011516_13660</name>
</gene>
<evidence type="ECO:0000313" key="1">
    <source>
        <dbReference type="EMBL" id="GGE17218.1"/>
    </source>
</evidence>
<accession>A0A8H9FYV8</accession>
<dbReference type="EMBL" id="BMKM01000002">
    <property type="protein sequence ID" value="GGE17218.1"/>
    <property type="molecule type" value="Genomic_DNA"/>
</dbReference>
<reference evidence="1" key="2">
    <citation type="submission" date="2020-09" db="EMBL/GenBank/DDBJ databases">
        <authorList>
            <person name="Sun Q."/>
            <person name="Zhou Y."/>
        </authorList>
    </citation>
    <scope>NUCLEOTIDE SEQUENCE</scope>
    <source>
        <strain evidence="1">CGMCC 1.15966</strain>
    </source>
</reference>